<gene>
    <name evidence="2" type="ORF">TCIL3000_0_19040</name>
</gene>
<evidence type="ECO:0000313" key="3">
    <source>
        <dbReference type="Proteomes" id="UP000000702"/>
    </source>
</evidence>
<protein>
    <submittedName>
        <fullName evidence="2">WGS project CAEQ00000000 data, annotated contig 753</fullName>
    </submittedName>
</protein>
<feature type="region of interest" description="Disordered" evidence="1">
    <location>
        <begin position="53"/>
        <end position="98"/>
    </location>
</feature>
<dbReference type="Proteomes" id="UP000000702">
    <property type="component" value="Unassembled WGS sequence"/>
</dbReference>
<keyword evidence="3" id="KW-1185">Reference proteome</keyword>
<accession>F9WIA0</accession>
<dbReference type="AlphaFoldDB" id="F9WIA0"/>
<dbReference type="EMBL" id="CAEQ01002551">
    <property type="protein sequence ID" value="CCD17045.1"/>
    <property type="molecule type" value="Genomic_DNA"/>
</dbReference>
<evidence type="ECO:0000313" key="2">
    <source>
        <dbReference type="EMBL" id="CCD17045.1"/>
    </source>
</evidence>
<reference evidence="2 3" key="2">
    <citation type="journal article" date="2012" name="Proc. Natl. Acad. Sci. U.S.A.">
        <title>Antigenic diversity is generated by distinct evolutionary mechanisms in African trypanosome species.</title>
        <authorList>
            <person name="Jackson A.P."/>
            <person name="Berry A."/>
            <person name="Aslett M."/>
            <person name="Allison H.C."/>
            <person name="Burton P."/>
            <person name="Vavrova-Anderson J."/>
            <person name="Brown R."/>
            <person name="Browne H."/>
            <person name="Corton N."/>
            <person name="Hauser H."/>
            <person name="Gamble J."/>
            <person name="Gilderthorp R."/>
            <person name="Marcello L."/>
            <person name="McQuillan J."/>
            <person name="Otto T.D."/>
            <person name="Quail M.A."/>
            <person name="Sanders M.J."/>
            <person name="van Tonder A."/>
            <person name="Ginger M.L."/>
            <person name="Field M.C."/>
            <person name="Barry J.D."/>
            <person name="Hertz-Fowler C."/>
            <person name="Berriman M."/>
        </authorList>
    </citation>
    <scope>NUCLEOTIDE SEQUENCE [LARGE SCALE GENOMIC DNA]</scope>
    <source>
        <strain evidence="2 3">IL3000</strain>
    </source>
</reference>
<organism evidence="2 3">
    <name type="scientific">Trypanosoma congolense (strain IL3000)</name>
    <dbReference type="NCBI Taxonomy" id="1068625"/>
    <lineage>
        <taxon>Eukaryota</taxon>
        <taxon>Discoba</taxon>
        <taxon>Euglenozoa</taxon>
        <taxon>Kinetoplastea</taxon>
        <taxon>Metakinetoplastina</taxon>
        <taxon>Trypanosomatida</taxon>
        <taxon>Trypanosomatidae</taxon>
        <taxon>Trypanosoma</taxon>
        <taxon>Nannomonas</taxon>
    </lineage>
</organism>
<proteinExistence type="predicted"/>
<dbReference type="VEuPathDB" id="TriTrypDB:TcIL3000_0_19040"/>
<evidence type="ECO:0000256" key="1">
    <source>
        <dbReference type="SAM" id="MobiDB-lite"/>
    </source>
</evidence>
<comment type="caution">
    <text evidence="2">The sequence shown here is derived from an EMBL/GenBank/DDBJ whole genome shotgun (WGS) entry which is preliminary data.</text>
</comment>
<name>F9WIA0_TRYCI</name>
<sequence length="157" mass="17300">MRLRAYILATIPYLHAHNVRTLQYWPVKQAYELFDDVPRRILEKAAQDTRQWPVSPFPTLINSTSDPDDLESSSDSPTPEGSVSPDDPCSTRTGLCSAGSKTFSRMDVRSWSTCRSPITSKNVASASMKRACPQPIFPSSFKAQLSTSSVREGGSVS</sequence>
<reference evidence="3" key="1">
    <citation type="submission" date="2011-07" db="EMBL/GenBank/DDBJ databases">
        <title>Divergent evolution of antigenic variation in African trypanosomes.</title>
        <authorList>
            <person name="Jackson A.P."/>
            <person name="Berry A."/>
            <person name="Allison H.C."/>
            <person name="Burton P."/>
            <person name="Anderson J."/>
            <person name="Aslett M."/>
            <person name="Brown R."/>
            <person name="Corton N."/>
            <person name="Harris D."/>
            <person name="Hauser H."/>
            <person name="Gamble J."/>
            <person name="Gilderthorp R."/>
            <person name="McQuillan J."/>
            <person name="Quail M.A."/>
            <person name="Sanders M."/>
            <person name="Van Tonder A."/>
            <person name="Ginger M.L."/>
            <person name="Donelson J.E."/>
            <person name="Field M.C."/>
            <person name="Barry J.D."/>
            <person name="Berriman M."/>
            <person name="Hertz-Fowler C."/>
        </authorList>
    </citation>
    <scope>NUCLEOTIDE SEQUENCE [LARGE SCALE GENOMIC DNA]</scope>
    <source>
        <strain evidence="3">IL3000</strain>
    </source>
</reference>